<dbReference type="AlphaFoldDB" id="A0A8H9C874"/>
<dbReference type="KEGG" id="mind:mvi_40420"/>
<dbReference type="Gene3D" id="3.30.450.20">
    <property type="entry name" value="PAS domain"/>
    <property type="match status" value="1"/>
</dbReference>
<dbReference type="InterPro" id="IPR001789">
    <property type="entry name" value="Sig_transdc_resp-reg_receiver"/>
</dbReference>
<gene>
    <name evidence="10" type="primary">fixL_3</name>
    <name evidence="10" type="ORF">mvi_40420</name>
</gene>
<dbReference type="SMART" id="SM00388">
    <property type="entry name" value="HisKA"/>
    <property type="match status" value="1"/>
</dbReference>
<dbReference type="InterPro" id="IPR003661">
    <property type="entry name" value="HisK_dim/P_dom"/>
</dbReference>
<comment type="catalytic activity">
    <reaction evidence="1">
        <text>ATP + protein L-histidine = ADP + protein N-phospho-L-histidine.</text>
        <dbReference type="EC" id="2.7.13.3"/>
    </reaction>
</comment>
<evidence type="ECO:0000256" key="1">
    <source>
        <dbReference type="ARBA" id="ARBA00000085"/>
    </source>
</evidence>
<evidence type="ECO:0000259" key="8">
    <source>
        <dbReference type="PROSITE" id="PS50112"/>
    </source>
</evidence>
<dbReference type="SMART" id="SM00387">
    <property type="entry name" value="HATPase_c"/>
    <property type="match status" value="1"/>
</dbReference>
<dbReference type="EC" id="2.7.13.3" evidence="2"/>
<evidence type="ECO:0000256" key="4">
    <source>
        <dbReference type="PROSITE-ProRule" id="PRU00169"/>
    </source>
</evidence>
<dbReference type="GO" id="GO:0000155">
    <property type="term" value="F:phosphorelay sensor kinase activity"/>
    <property type="evidence" value="ECO:0007669"/>
    <property type="project" value="InterPro"/>
</dbReference>
<dbReference type="PRINTS" id="PR00344">
    <property type="entry name" value="BCTRLSENSOR"/>
</dbReference>
<dbReference type="SMART" id="SM00091">
    <property type="entry name" value="PAS"/>
    <property type="match status" value="1"/>
</dbReference>
<dbReference type="SUPFAM" id="SSF55874">
    <property type="entry name" value="ATPase domain of HSP90 chaperone/DNA topoisomerase II/histidine kinase"/>
    <property type="match status" value="1"/>
</dbReference>
<dbReference type="Pfam" id="PF13426">
    <property type="entry name" value="PAS_9"/>
    <property type="match status" value="1"/>
</dbReference>
<dbReference type="CDD" id="cd00130">
    <property type="entry name" value="PAS"/>
    <property type="match status" value="1"/>
</dbReference>
<dbReference type="Pfam" id="PF02518">
    <property type="entry name" value="HATPase_c"/>
    <property type="match status" value="1"/>
</dbReference>
<dbReference type="SUPFAM" id="SSF52172">
    <property type="entry name" value="CheY-like"/>
    <property type="match status" value="1"/>
</dbReference>
<dbReference type="NCBIfam" id="TIGR00229">
    <property type="entry name" value="sensory_box"/>
    <property type="match status" value="1"/>
</dbReference>
<evidence type="ECO:0000313" key="11">
    <source>
        <dbReference type="Proteomes" id="UP000663508"/>
    </source>
</evidence>
<proteinExistence type="predicted"/>
<dbReference type="InterPro" id="IPR000014">
    <property type="entry name" value="PAS"/>
</dbReference>
<dbReference type="PROSITE" id="PS50113">
    <property type="entry name" value="PAC"/>
    <property type="match status" value="1"/>
</dbReference>
<dbReference type="InterPro" id="IPR036097">
    <property type="entry name" value="HisK_dim/P_sf"/>
</dbReference>
<keyword evidence="10" id="KW-0808">Transferase</keyword>
<keyword evidence="10" id="KW-0418">Kinase</keyword>
<accession>A0A8H9C874</accession>
<keyword evidence="3 4" id="KW-0597">Phosphoprotein</keyword>
<feature type="domain" description="Histidine kinase" evidence="6">
    <location>
        <begin position="170"/>
        <end position="396"/>
    </location>
</feature>
<dbReference type="Proteomes" id="UP000663508">
    <property type="component" value="Chromosome"/>
</dbReference>
<dbReference type="SUPFAM" id="SSF47384">
    <property type="entry name" value="Homodimeric domain of signal transducing histidine kinase"/>
    <property type="match status" value="1"/>
</dbReference>
<dbReference type="RefSeq" id="WP_082171810.1">
    <property type="nucleotide sequence ID" value="NZ_AP024145.1"/>
</dbReference>
<dbReference type="PANTHER" id="PTHR43065:SF42">
    <property type="entry name" value="TWO-COMPONENT SENSOR PPRA"/>
    <property type="match status" value="1"/>
</dbReference>
<dbReference type="PROSITE" id="PS50110">
    <property type="entry name" value="RESPONSE_REGULATORY"/>
    <property type="match status" value="1"/>
</dbReference>
<feature type="modified residue" description="4-aspartylphosphate" evidence="4">
    <location>
        <position position="467"/>
    </location>
</feature>
<dbReference type="InterPro" id="IPR000700">
    <property type="entry name" value="PAS-assoc_C"/>
</dbReference>
<dbReference type="InterPro" id="IPR004358">
    <property type="entry name" value="Sig_transdc_His_kin-like_C"/>
</dbReference>
<dbReference type="Gene3D" id="3.40.50.2300">
    <property type="match status" value="1"/>
</dbReference>
<dbReference type="CDD" id="cd00082">
    <property type="entry name" value="HisKA"/>
    <property type="match status" value="1"/>
</dbReference>
<dbReference type="EMBL" id="AP024145">
    <property type="protein sequence ID" value="BCM85581.1"/>
    <property type="molecule type" value="Genomic_DNA"/>
</dbReference>
<feature type="region of interest" description="Disordered" evidence="5">
    <location>
        <begin position="1"/>
        <end position="22"/>
    </location>
</feature>
<dbReference type="SUPFAM" id="SSF55785">
    <property type="entry name" value="PYP-like sensor domain (PAS domain)"/>
    <property type="match status" value="1"/>
</dbReference>
<reference evidence="10" key="1">
    <citation type="submission" date="2020-11" db="EMBL/GenBank/DDBJ databases">
        <title>Complete genome sequence of a novel pathogenic Methylobacterium strain isolated from rice in Vietnam.</title>
        <authorList>
            <person name="Lai K."/>
            <person name="Okazaki S."/>
            <person name="Higashi K."/>
            <person name="Mori H."/>
            <person name="Toyoda A."/>
            <person name="Kurokawa K."/>
        </authorList>
    </citation>
    <scope>NUCLEOTIDE SEQUENCE</scope>
    <source>
        <strain evidence="10">VL1</strain>
    </source>
</reference>
<dbReference type="InterPro" id="IPR001610">
    <property type="entry name" value="PAC"/>
</dbReference>
<evidence type="ECO:0000259" key="7">
    <source>
        <dbReference type="PROSITE" id="PS50110"/>
    </source>
</evidence>
<name>A0A8H9C874_9HYPH</name>
<feature type="domain" description="PAC" evidence="9">
    <location>
        <begin position="103"/>
        <end position="157"/>
    </location>
</feature>
<feature type="domain" description="PAS" evidence="8">
    <location>
        <begin position="29"/>
        <end position="102"/>
    </location>
</feature>
<evidence type="ECO:0000313" key="10">
    <source>
        <dbReference type="EMBL" id="BCM85581.1"/>
    </source>
</evidence>
<dbReference type="InterPro" id="IPR036890">
    <property type="entry name" value="HATPase_C_sf"/>
</dbReference>
<dbReference type="SMART" id="SM00086">
    <property type="entry name" value="PAC"/>
    <property type="match status" value="1"/>
</dbReference>
<organism evidence="10 11">
    <name type="scientific">Methylobacterium indicum</name>
    <dbReference type="NCBI Taxonomy" id="1775910"/>
    <lineage>
        <taxon>Bacteria</taxon>
        <taxon>Pseudomonadati</taxon>
        <taxon>Pseudomonadota</taxon>
        <taxon>Alphaproteobacteria</taxon>
        <taxon>Hyphomicrobiales</taxon>
        <taxon>Methylobacteriaceae</taxon>
        <taxon>Methylobacterium</taxon>
    </lineage>
</organism>
<dbReference type="InterPro" id="IPR035965">
    <property type="entry name" value="PAS-like_dom_sf"/>
</dbReference>
<dbReference type="Gene3D" id="1.10.287.130">
    <property type="match status" value="1"/>
</dbReference>
<dbReference type="NCBIfam" id="NF010076">
    <property type="entry name" value="PRK13557.1"/>
    <property type="match status" value="1"/>
</dbReference>
<evidence type="ECO:0000259" key="9">
    <source>
        <dbReference type="PROSITE" id="PS50113"/>
    </source>
</evidence>
<evidence type="ECO:0000256" key="3">
    <source>
        <dbReference type="ARBA" id="ARBA00022553"/>
    </source>
</evidence>
<dbReference type="InterPro" id="IPR005467">
    <property type="entry name" value="His_kinase_dom"/>
</dbReference>
<dbReference type="PROSITE" id="PS50112">
    <property type="entry name" value="PAS"/>
    <property type="match status" value="1"/>
</dbReference>
<dbReference type="Pfam" id="PF00072">
    <property type="entry name" value="Response_reg"/>
    <property type="match status" value="1"/>
</dbReference>
<dbReference type="PROSITE" id="PS50109">
    <property type="entry name" value="HIS_KIN"/>
    <property type="match status" value="1"/>
</dbReference>
<dbReference type="PANTHER" id="PTHR43065">
    <property type="entry name" value="SENSOR HISTIDINE KINASE"/>
    <property type="match status" value="1"/>
</dbReference>
<evidence type="ECO:0000256" key="5">
    <source>
        <dbReference type="SAM" id="MobiDB-lite"/>
    </source>
</evidence>
<evidence type="ECO:0000256" key="2">
    <source>
        <dbReference type="ARBA" id="ARBA00012438"/>
    </source>
</evidence>
<dbReference type="SMART" id="SM00448">
    <property type="entry name" value="REC"/>
    <property type="match status" value="1"/>
</dbReference>
<protein>
    <recommendedName>
        <fullName evidence="2">histidine kinase</fullName>
        <ecNumber evidence="2">2.7.13.3</ecNumber>
    </recommendedName>
</protein>
<evidence type="ECO:0000259" key="6">
    <source>
        <dbReference type="PROSITE" id="PS50109"/>
    </source>
</evidence>
<dbReference type="InterPro" id="IPR011006">
    <property type="entry name" value="CheY-like_superfamily"/>
</dbReference>
<dbReference type="Gene3D" id="3.30.565.10">
    <property type="entry name" value="Histidine kinase-like ATPase, C-terminal domain"/>
    <property type="match status" value="1"/>
</dbReference>
<sequence length="540" mass="59085">MVDISEKPDLGGLGPAVTSRGPRAVTDTHSDIFFAAVETTRMPMIVTDPHQPDNPIVFANQAFLRMTGYTPDELVGTNCRFLQGPETDRETVAEVRRAIAERKELATEILNYRKDGSTFWNALFISPVYDKKGELVYFFGSQLDVSRRRDAELALHQAQKMEALGQLTGGIAHDFNNLLQVISGYTDVVLALAEHPTIDVNRLLGAGAAIRAATDRAARLTHQLLAFARKQRLDGRALNLNNLVRGMNEITGRTLGDHVVMRTDLSPELWNCRIDPTQAEVALLNVLLNARDAMPGGGTVTIKTENLTIDDEMGLLLMVRPGPYAVVQVQDTGLGMPAEILARVMEPFFTTKEEGRGTGLGLAMVYGFAKQSGGTVRITSEVGRGTTVRLLFPATDQVVAAERRPAPRAADRTGTETILVVDDRPDVADTARVILEDFGYTVLVAHDARQALDLLDESDKVDLLFSDLIMPGGMNGVLLARAARERQPRIRVLLTTGYAEASIERTDAGGSEFEILNKPYRRMELARRVRLTLDGPTGVG</sequence>
<feature type="domain" description="Response regulatory" evidence="7">
    <location>
        <begin position="417"/>
        <end position="533"/>
    </location>
</feature>
<dbReference type="InterPro" id="IPR003594">
    <property type="entry name" value="HATPase_dom"/>
</dbReference>
<dbReference type="CDD" id="cd18161">
    <property type="entry name" value="REC_hyHK_blue-like"/>
    <property type="match status" value="1"/>
</dbReference>